<dbReference type="PANTHER" id="PTHR37936">
    <property type="entry name" value="TRANSPOSASE INSC FOR INSERTION ELEMENT IS2A-RELATED"/>
    <property type="match status" value="1"/>
</dbReference>
<accession>A0ABZ0HS14</accession>
<protein>
    <submittedName>
        <fullName evidence="1">Transposase</fullName>
    </submittedName>
</protein>
<dbReference type="RefSeq" id="WP_407339047.1">
    <property type="nucleotide sequence ID" value="NZ_CP136862.1"/>
</dbReference>
<dbReference type="InterPro" id="IPR010921">
    <property type="entry name" value="Trp_repressor/repl_initiator"/>
</dbReference>
<evidence type="ECO:0000313" key="1">
    <source>
        <dbReference type="EMBL" id="WOJ89601.1"/>
    </source>
</evidence>
<dbReference type="Proteomes" id="UP001626536">
    <property type="component" value="Chromosome"/>
</dbReference>
<organism evidence="1 2">
    <name type="scientific">Methylocapsa polymorpha</name>
    <dbReference type="NCBI Taxonomy" id="3080828"/>
    <lineage>
        <taxon>Bacteria</taxon>
        <taxon>Pseudomonadati</taxon>
        <taxon>Pseudomonadota</taxon>
        <taxon>Alphaproteobacteria</taxon>
        <taxon>Hyphomicrobiales</taxon>
        <taxon>Beijerinckiaceae</taxon>
        <taxon>Methylocapsa</taxon>
    </lineage>
</organism>
<gene>
    <name evidence="1" type="ORF">RZS28_17735</name>
</gene>
<proteinExistence type="predicted"/>
<dbReference type="InterPro" id="IPR002514">
    <property type="entry name" value="Transposase_8"/>
</dbReference>
<dbReference type="EMBL" id="CP136862">
    <property type="protein sequence ID" value="WOJ89601.1"/>
    <property type="molecule type" value="Genomic_DNA"/>
</dbReference>
<name>A0ABZ0HS14_9HYPH</name>
<dbReference type="NCBIfam" id="NF047595">
    <property type="entry name" value="IS66_ISRel24_TnpA"/>
    <property type="match status" value="1"/>
</dbReference>
<evidence type="ECO:0000313" key="2">
    <source>
        <dbReference type="Proteomes" id="UP001626536"/>
    </source>
</evidence>
<sequence>MTTPEPTRRLSVFTGVAKRRNFTAEEKARIVAESFESGDSVCSVARRHGLMAAQLFAWRKNARLRGEVPNIGKRQTQPLGLEIQSVSANGEHPAAEAAPIEIAIGAMIVRVPQGFDAATLQAVLQALKAAA</sequence>
<reference evidence="1 2" key="1">
    <citation type="submission" date="2023-10" db="EMBL/GenBank/DDBJ databases">
        <title>Novel methanotroph of the genus Methylocapsa from a subarctic wetland.</title>
        <authorList>
            <person name="Belova S.E."/>
            <person name="Oshkin I.Y."/>
            <person name="Miroshnikov K."/>
            <person name="Dedysh S.N."/>
        </authorList>
    </citation>
    <scope>NUCLEOTIDE SEQUENCE [LARGE SCALE GENOMIC DNA]</scope>
    <source>
        <strain evidence="1 2">RX1</strain>
    </source>
</reference>
<keyword evidence="2" id="KW-1185">Reference proteome</keyword>
<dbReference type="SUPFAM" id="SSF48295">
    <property type="entry name" value="TrpR-like"/>
    <property type="match status" value="1"/>
</dbReference>
<dbReference type="Pfam" id="PF01527">
    <property type="entry name" value="HTH_Tnp_1"/>
    <property type="match status" value="1"/>
</dbReference>
<dbReference type="PANTHER" id="PTHR37936:SF3">
    <property type="entry name" value="TRANSPOSASE INSC FOR INSERTION ELEMENT IS2A-RELATED"/>
    <property type="match status" value="1"/>
</dbReference>